<organism evidence="2 3">
    <name type="scientific">Coemansia thaxteri</name>
    <dbReference type="NCBI Taxonomy" id="2663907"/>
    <lineage>
        <taxon>Eukaryota</taxon>
        <taxon>Fungi</taxon>
        <taxon>Fungi incertae sedis</taxon>
        <taxon>Zoopagomycota</taxon>
        <taxon>Kickxellomycotina</taxon>
        <taxon>Kickxellomycetes</taxon>
        <taxon>Kickxellales</taxon>
        <taxon>Kickxellaceae</taxon>
        <taxon>Coemansia</taxon>
    </lineage>
</organism>
<dbReference type="PANTHER" id="PTHR10982:SF21">
    <property type="entry name" value="FATTY ACID SYNTHASE SUBUNIT BETA"/>
    <property type="match status" value="1"/>
</dbReference>
<protein>
    <submittedName>
        <fullName evidence="2">Beta subunit of fatty acid synthetase</fullName>
        <ecNumber evidence="2">2.3.1.86</ecNumber>
    </submittedName>
</protein>
<dbReference type="InterPro" id="IPR050830">
    <property type="entry name" value="Fungal_FAS"/>
</dbReference>
<comment type="caution">
    <text evidence="2">The sequence shown here is derived from an EMBL/GenBank/DDBJ whole genome shotgun (WGS) entry which is preliminary data.</text>
</comment>
<evidence type="ECO:0000256" key="1">
    <source>
        <dbReference type="ARBA" id="ARBA00022679"/>
    </source>
</evidence>
<dbReference type="Gene3D" id="3.40.366.10">
    <property type="entry name" value="Malonyl-Coenzyme A Acyl Carrier Protein, domain 2"/>
    <property type="match status" value="1"/>
</dbReference>
<dbReference type="OrthoDB" id="5417908at2759"/>
<dbReference type="EC" id="2.3.1.86" evidence="2"/>
<proteinExistence type="predicted"/>
<name>A0A9W8BGD6_9FUNG</name>
<dbReference type="EMBL" id="JANBQF010000020">
    <property type="protein sequence ID" value="KAJ2007670.1"/>
    <property type="molecule type" value="Genomic_DNA"/>
</dbReference>
<keyword evidence="2" id="KW-0012">Acyltransferase</keyword>
<evidence type="ECO:0000313" key="3">
    <source>
        <dbReference type="Proteomes" id="UP001150907"/>
    </source>
</evidence>
<gene>
    <name evidence="2" type="primary">FAS1</name>
    <name evidence="2" type="ORF">H4R26_000628</name>
</gene>
<dbReference type="AlphaFoldDB" id="A0A9W8BGD6"/>
<dbReference type="GO" id="GO:0004321">
    <property type="term" value="F:fatty-acyl-CoA synthase activity"/>
    <property type="evidence" value="ECO:0007669"/>
    <property type="project" value="UniProtKB-EC"/>
</dbReference>
<keyword evidence="1 2" id="KW-0808">Transferase</keyword>
<feature type="non-terminal residue" evidence="2">
    <location>
        <position position="243"/>
    </location>
</feature>
<dbReference type="PANTHER" id="PTHR10982">
    <property type="entry name" value="MALONYL COA-ACYL CARRIER PROTEIN TRANSACYLASE"/>
    <property type="match status" value="1"/>
</dbReference>
<dbReference type="Proteomes" id="UP001150907">
    <property type="component" value="Unassembled WGS sequence"/>
</dbReference>
<keyword evidence="3" id="KW-1185">Reference proteome</keyword>
<sequence>MNQLLAYRLERGAMEIVFEAPAKYSDQIQALARSFAASSAETPSAIEIHAAFIHHCVELGSHDAALAVFDAFCRIYNTSVIDIHVIVQTQCFDEPAAHRVLKGYFSAWSIVNGDRDSQARLIAPAPALFAAVDPARLMALFGGQRGSNSYLDEAAWLLDVYGPLLTDFVVHMSGFLHRESQNEQIASVYSKGLNVFQWLTVDGTMPSDSYILSSPVCMPLYGLTQLMHVMVLHKTLGVSPGEL</sequence>
<dbReference type="InterPro" id="IPR001227">
    <property type="entry name" value="Ac_transferase_dom_sf"/>
</dbReference>
<evidence type="ECO:0000313" key="2">
    <source>
        <dbReference type="EMBL" id="KAJ2007670.1"/>
    </source>
</evidence>
<accession>A0A9W8BGD6</accession>
<reference evidence="2" key="1">
    <citation type="submission" date="2022-07" db="EMBL/GenBank/DDBJ databases">
        <title>Phylogenomic reconstructions and comparative analyses of Kickxellomycotina fungi.</title>
        <authorList>
            <person name="Reynolds N.K."/>
            <person name="Stajich J.E."/>
            <person name="Barry K."/>
            <person name="Grigoriev I.V."/>
            <person name="Crous P."/>
            <person name="Smith M.E."/>
        </authorList>
    </citation>
    <scope>NUCLEOTIDE SEQUENCE</scope>
    <source>
        <strain evidence="2">IMI 214461</strain>
    </source>
</reference>